<accession>A0AAI9MUT8</accession>
<dbReference type="EMBL" id="JAGSRH010000007">
    <property type="protein sequence ID" value="MER5076536.1"/>
    <property type="molecule type" value="Genomic_DNA"/>
</dbReference>
<gene>
    <name evidence="2" type="ORF">JRA39_001269</name>
    <name evidence="3" type="ORF">KDV35_06600</name>
</gene>
<dbReference type="RefSeq" id="WP_154622350.1">
    <property type="nucleotide sequence ID" value="NZ_CP095443.1"/>
</dbReference>
<feature type="signal peptide" evidence="1">
    <location>
        <begin position="1"/>
        <end position="22"/>
    </location>
</feature>
<feature type="chain" id="PRO_5043281349" description="DUF1120 domain-containing protein" evidence="1">
    <location>
        <begin position="23"/>
        <end position="210"/>
    </location>
</feature>
<name>A0AAI9MUT8_PROST</name>
<evidence type="ECO:0000313" key="4">
    <source>
        <dbReference type="Proteomes" id="UP001495779"/>
    </source>
</evidence>
<dbReference type="EMBL" id="AAZDVE040000007">
    <property type="protein sequence ID" value="EMP9432252.1"/>
    <property type="molecule type" value="Genomic_DNA"/>
</dbReference>
<evidence type="ECO:0000313" key="3">
    <source>
        <dbReference type="EMBL" id="MER5076536.1"/>
    </source>
</evidence>
<dbReference type="Proteomes" id="UP001495779">
    <property type="component" value="Unassembled WGS sequence"/>
</dbReference>
<protein>
    <recommendedName>
        <fullName evidence="5">DUF1120 domain-containing protein</fullName>
    </recommendedName>
</protein>
<sequence>MRLISLKVTLFFMCFLSVFVKAQGIYAQNIPAETVIPPSCDIIPPNDGNYQFSQLHASYFKLNELTEIPEVKKTWQVLCNTPVSLFLKIVDNRHDSSRMDNESYFGLGHVNRQGKIGNYQLTLSHASVDNERADMFLSENMSASKASSMTVKKNKTYGWLLGENTPASGKVFSVDITVSAKLNSLKETDGPIVNGAELDGNAELIFSFGI</sequence>
<organism evidence="2">
    <name type="scientific">Providencia stuartii</name>
    <dbReference type="NCBI Taxonomy" id="588"/>
    <lineage>
        <taxon>Bacteria</taxon>
        <taxon>Pseudomonadati</taxon>
        <taxon>Pseudomonadota</taxon>
        <taxon>Gammaproteobacteria</taxon>
        <taxon>Enterobacterales</taxon>
        <taxon>Morganellaceae</taxon>
        <taxon>Providencia</taxon>
    </lineage>
</organism>
<evidence type="ECO:0000313" key="2">
    <source>
        <dbReference type="EMBL" id="EMP9432252.1"/>
    </source>
</evidence>
<reference evidence="3 4" key="1">
    <citation type="submission" date="2021-04" db="EMBL/GenBank/DDBJ databases">
        <title>Determining the burden of carbapenem-resistant Enterobacterales from a tertiary public heath setting in Bangladesh: a clinical, epidemiological, and molecular study.</title>
        <authorList>
            <person name="Farzana R."/>
            <person name="Walsh T.R."/>
        </authorList>
    </citation>
    <scope>NUCLEOTIDE SEQUENCE [LARGE SCALE GENOMIC DNA]</scope>
    <source>
        <strain evidence="4">dmpro_s316</strain>
        <strain evidence="3">Dmpro_s316</strain>
    </source>
</reference>
<evidence type="ECO:0000256" key="1">
    <source>
        <dbReference type="SAM" id="SignalP"/>
    </source>
</evidence>
<dbReference type="AlphaFoldDB" id="A0AAI9MUT8"/>
<evidence type="ECO:0008006" key="5">
    <source>
        <dbReference type="Google" id="ProtNLM"/>
    </source>
</evidence>
<keyword evidence="1" id="KW-0732">Signal</keyword>
<comment type="caution">
    <text evidence="2">The sequence shown here is derived from an EMBL/GenBank/DDBJ whole genome shotgun (WGS) entry which is preliminary data.</text>
</comment>
<proteinExistence type="predicted"/>
<reference evidence="2" key="2">
    <citation type="submission" date="2024-02" db="EMBL/GenBank/DDBJ databases">
        <authorList>
            <consortium name="Clinical and Environmental Microbiology Branch: Whole genome sequencing antimicrobial resistance pathogens in the healthcare setting"/>
        </authorList>
    </citation>
    <scope>NUCLEOTIDE SEQUENCE</scope>
    <source>
        <strain evidence="2">2020GO-00142</strain>
    </source>
</reference>